<reference evidence="9 10" key="1">
    <citation type="submission" date="2020-12" db="EMBL/GenBank/DDBJ databases">
        <title>Brachybacterium sp. MASK1Z-5, whole genome shotgun sequence.</title>
        <authorList>
            <person name="Tuo L."/>
        </authorList>
    </citation>
    <scope>NUCLEOTIDE SEQUENCE [LARGE SCALE GENOMIC DNA]</scope>
    <source>
        <strain evidence="9 10">MASK1Z-5</strain>
    </source>
</reference>
<dbReference type="SUPFAM" id="SSF143081">
    <property type="entry name" value="BB1717-like"/>
    <property type="match status" value="1"/>
</dbReference>
<comment type="caution">
    <text evidence="9">The sequence shown here is derived from an EMBL/GenBank/DDBJ whole genome shotgun (WGS) entry which is preliminary data.</text>
</comment>
<dbReference type="InterPro" id="IPR036590">
    <property type="entry name" value="SRAP-like"/>
</dbReference>
<keyword evidence="7" id="KW-0456">Lyase</keyword>
<evidence type="ECO:0000256" key="2">
    <source>
        <dbReference type="ARBA" id="ARBA00022670"/>
    </source>
</evidence>
<keyword evidence="3" id="KW-0227">DNA damage</keyword>
<keyword evidence="4 8" id="KW-0378">Hydrolase</keyword>
<evidence type="ECO:0000313" key="10">
    <source>
        <dbReference type="Proteomes" id="UP000612352"/>
    </source>
</evidence>
<evidence type="ECO:0000256" key="4">
    <source>
        <dbReference type="ARBA" id="ARBA00022801"/>
    </source>
</evidence>
<dbReference type="RefSeq" id="WP_200503843.1">
    <property type="nucleotide sequence ID" value="NZ_JAEDAJ010000016.1"/>
</dbReference>
<dbReference type="Proteomes" id="UP000612352">
    <property type="component" value="Unassembled WGS sequence"/>
</dbReference>
<dbReference type="EC" id="3.4.-.-" evidence="8"/>
<keyword evidence="10" id="KW-1185">Reference proteome</keyword>
<dbReference type="Pfam" id="PF02586">
    <property type="entry name" value="SRAP"/>
    <property type="match status" value="1"/>
</dbReference>
<keyword evidence="5" id="KW-0190">Covalent protein-DNA linkage</keyword>
<organism evidence="9 10">
    <name type="scientific">Brachybacterium halotolerans</name>
    <dbReference type="NCBI Taxonomy" id="2795215"/>
    <lineage>
        <taxon>Bacteria</taxon>
        <taxon>Bacillati</taxon>
        <taxon>Actinomycetota</taxon>
        <taxon>Actinomycetes</taxon>
        <taxon>Micrococcales</taxon>
        <taxon>Dermabacteraceae</taxon>
        <taxon>Brachybacterium</taxon>
    </lineage>
</organism>
<dbReference type="Gene3D" id="3.90.1680.10">
    <property type="entry name" value="SOS response associated peptidase-like"/>
    <property type="match status" value="1"/>
</dbReference>
<proteinExistence type="inferred from homology"/>
<evidence type="ECO:0000256" key="8">
    <source>
        <dbReference type="RuleBase" id="RU364100"/>
    </source>
</evidence>
<evidence type="ECO:0000256" key="7">
    <source>
        <dbReference type="ARBA" id="ARBA00023239"/>
    </source>
</evidence>
<evidence type="ECO:0000256" key="3">
    <source>
        <dbReference type="ARBA" id="ARBA00022763"/>
    </source>
</evidence>
<gene>
    <name evidence="9" type="ORF">I8D64_16240</name>
</gene>
<keyword evidence="2 8" id="KW-0645">Protease</keyword>
<accession>A0ABS1BEC1</accession>
<evidence type="ECO:0000313" key="9">
    <source>
        <dbReference type="EMBL" id="MBK0332954.1"/>
    </source>
</evidence>
<name>A0ABS1BEC1_9MICO</name>
<evidence type="ECO:0000256" key="6">
    <source>
        <dbReference type="ARBA" id="ARBA00023125"/>
    </source>
</evidence>
<comment type="similarity">
    <text evidence="1 8">Belongs to the SOS response-associated peptidase family.</text>
</comment>
<dbReference type="PANTHER" id="PTHR13604">
    <property type="entry name" value="DC12-RELATED"/>
    <property type="match status" value="1"/>
</dbReference>
<protein>
    <recommendedName>
        <fullName evidence="8">Abasic site processing protein</fullName>
        <ecNumber evidence="8">3.4.-.-</ecNumber>
    </recommendedName>
</protein>
<keyword evidence="6" id="KW-0238">DNA-binding</keyword>
<dbReference type="PANTHER" id="PTHR13604:SF0">
    <property type="entry name" value="ABASIC SITE PROCESSING PROTEIN HMCES"/>
    <property type="match status" value="1"/>
</dbReference>
<sequence length="239" mass="26543">MCGRFVLDFDEAGLLRAYVATKADQDGPDWSPAYSIAPSTLAPVVREHYDEDGELRRTLEPARWGLHPSWAKDKGPRPINARFETVTTNGMFRGPFASARVVVPMNGYYEWVEQADGAKQPFYVHAEHGGLLHAAGLASARKDGESWQVSFTIITREAKDAAGDVHDRMPAYLPDDLLGRWLAPDKLEGEEKNALQHELGEASDQIATTLVTHPVDRQVNSVRKIDRTDPSLIEPVELV</sequence>
<dbReference type="EMBL" id="JAEDAJ010000016">
    <property type="protein sequence ID" value="MBK0332954.1"/>
    <property type="molecule type" value="Genomic_DNA"/>
</dbReference>
<dbReference type="InterPro" id="IPR003738">
    <property type="entry name" value="SRAP"/>
</dbReference>
<evidence type="ECO:0000256" key="5">
    <source>
        <dbReference type="ARBA" id="ARBA00023124"/>
    </source>
</evidence>
<evidence type="ECO:0000256" key="1">
    <source>
        <dbReference type="ARBA" id="ARBA00008136"/>
    </source>
</evidence>